<dbReference type="InterPro" id="IPR027417">
    <property type="entry name" value="P-loop_NTPase"/>
</dbReference>
<gene>
    <name evidence="10" type="ORF">HOLleu_22409</name>
</gene>
<keyword evidence="8" id="KW-0472">Membrane</keyword>
<dbReference type="GO" id="GO:0008146">
    <property type="term" value="F:sulfotransferase activity"/>
    <property type="evidence" value="ECO:0007669"/>
    <property type="project" value="InterPro"/>
</dbReference>
<dbReference type="AlphaFoldDB" id="A0A9Q1BYF6"/>
<dbReference type="OrthoDB" id="10019582at2759"/>
<dbReference type="Pfam" id="PF03567">
    <property type="entry name" value="Sulfotransfer_2"/>
    <property type="match status" value="1"/>
</dbReference>
<dbReference type="EMBL" id="JAIZAY010000010">
    <property type="protein sequence ID" value="KAJ8035246.1"/>
    <property type="molecule type" value="Genomic_DNA"/>
</dbReference>
<proteinExistence type="inferred from homology"/>
<evidence type="ECO:0000256" key="1">
    <source>
        <dbReference type="ARBA" id="ARBA00004323"/>
    </source>
</evidence>
<keyword evidence="4" id="KW-0812">Transmembrane</keyword>
<dbReference type="Proteomes" id="UP001152320">
    <property type="component" value="Chromosome 10"/>
</dbReference>
<name>A0A9Q1BYF6_HOLLE</name>
<dbReference type="InterPro" id="IPR007734">
    <property type="entry name" value="Heparan_SO4_2-O-STrfase"/>
</dbReference>
<dbReference type="PANTHER" id="PTHR12129:SF15">
    <property type="entry name" value="URONYL 2-SULFOTRANSFERASE"/>
    <property type="match status" value="1"/>
</dbReference>
<keyword evidence="3" id="KW-0808">Transferase</keyword>
<evidence type="ECO:0000256" key="6">
    <source>
        <dbReference type="ARBA" id="ARBA00022989"/>
    </source>
</evidence>
<accession>A0A9Q1BYF6</accession>
<organism evidence="10 11">
    <name type="scientific">Holothuria leucospilota</name>
    <name type="common">Black long sea cucumber</name>
    <name type="synonym">Mertensiothuria leucospilota</name>
    <dbReference type="NCBI Taxonomy" id="206669"/>
    <lineage>
        <taxon>Eukaryota</taxon>
        <taxon>Metazoa</taxon>
        <taxon>Echinodermata</taxon>
        <taxon>Eleutherozoa</taxon>
        <taxon>Echinozoa</taxon>
        <taxon>Holothuroidea</taxon>
        <taxon>Aspidochirotacea</taxon>
        <taxon>Aspidochirotida</taxon>
        <taxon>Holothuriidae</taxon>
        <taxon>Holothuria</taxon>
    </lineage>
</organism>
<dbReference type="InterPro" id="IPR005331">
    <property type="entry name" value="Sulfotransferase"/>
</dbReference>
<evidence type="ECO:0000256" key="9">
    <source>
        <dbReference type="ARBA" id="ARBA00023180"/>
    </source>
</evidence>
<evidence type="ECO:0000313" key="10">
    <source>
        <dbReference type="EMBL" id="KAJ8035246.1"/>
    </source>
</evidence>
<comment type="subcellular location">
    <subcellularLocation>
        <location evidence="1">Golgi apparatus membrane</location>
        <topology evidence="1">Single-pass type II membrane protein</topology>
    </subcellularLocation>
</comment>
<sequence>MTVSNLHYKRSNVLYINVVRDPIDRFVSAFYFAQNGDVSGIGPHKTNETNITIDEYVKKSLDLHEDIRRPLSYFFLSDASEDEERNVQIAKRNIEKYFSLVGISEQMDHVTILLQKLFPDLLSGLNNIYRNKNAKMAKATSTIGKVPPSPETVAILKNKLRHDYDLYEYIKKRFYDLRNQFRRKTP</sequence>
<keyword evidence="11" id="KW-1185">Reference proteome</keyword>
<evidence type="ECO:0000256" key="4">
    <source>
        <dbReference type="ARBA" id="ARBA00022692"/>
    </source>
</evidence>
<evidence type="ECO:0000313" key="11">
    <source>
        <dbReference type="Proteomes" id="UP001152320"/>
    </source>
</evidence>
<comment type="caution">
    <text evidence="10">The sequence shown here is derived from an EMBL/GenBank/DDBJ whole genome shotgun (WGS) entry which is preliminary data.</text>
</comment>
<comment type="similarity">
    <text evidence="2">Belongs to the sulfotransferase 3 family.</text>
</comment>
<reference evidence="10" key="1">
    <citation type="submission" date="2021-10" db="EMBL/GenBank/DDBJ databases">
        <title>Tropical sea cucumber genome reveals ecological adaptation and Cuvierian tubules defense mechanism.</title>
        <authorList>
            <person name="Chen T."/>
        </authorList>
    </citation>
    <scope>NUCLEOTIDE SEQUENCE</scope>
    <source>
        <strain evidence="10">Nanhai2018</strain>
        <tissue evidence="10">Muscle</tissue>
    </source>
</reference>
<evidence type="ECO:0000256" key="8">
    <source>
        <dbReference type="ARBA" id="ARBA00023136"/>
    </source>
</evidence>
<keyword evidence="9" id="KW-0325">Glycoprotein</keyword>
<protein>
    <submittedName>
        <fullName evidence="10">Uronyl 2-sulfotransferase</fullName>
    </submittedName>
</protein>
<dbReference type="GO" id="GO:0000139">
    <property type="term" value="C:Golgi membrane"/>
    <property type="evidence" value="ECO:0007669"/>
    <property type="project" value="UniProtKB-SubCell"/>
</dbReference>
<dbReference type="SUPFAM" id="SSF52540">
    <property type="entry name" value="P-loop containing nucleoside triphosphate hydrolases"/>
    <property type="match status" value="1"/>
</dbReference>
<evidence type="ECO:0000256" key="3">
    <source>
        <dbReference type="ARBA" id="ARBA00022679"/>
    </source>
</evidence>
<keyword evidence="5" id="KW-0735">Signal-anchor</keyword>
<evidence type="ECO:0000256" key="7">
    <source>
        <dbReference type="ARBA" id="ARBA00023034"/>
    </source>
</evidence>
<keyword evidence="7" id="KW-0333">Golgi apparatus</keyword>
<evidence type="ECO:0000256" key="5">
    <source>
        <dbReference type="ARBA" id="ARBA00022968"/>
    </source>
</evidence>
<dbReference type="PANTHER" id="PTHR12129">
    <property type="entry name" value="HEPARAN SULFATE 2-O-SULFOTRANSFERASE"/>
    <property type="match status" value="1"/>
</dbReference>
<dbReference type="Gene3D" id="3.40.50.300">
    <property type="entry name" value="P-loop containing nucleotide triphosphate hydrolases"/>
    <property type="match status" value="1"/>
</dbReference>
<evidence type="ECO:0000256" key="2">
    <source>
        <dbReference type="ARBA" id="ARBA00010569"/>
    </source>
</evidence>
<keyword evidence="6" id="KW-1133">Transmembrane helix</keyword>